<protein>
    <submittedName>
        <fullName evidence="1">Uncharacterized protein</fullName>
    </submittedName>
</protein>
<reference evidence="1" key="2">
    <citation type="journal article" date="2015" name="Data Brief">
        <title>Shoot transcriptome of the giant reed, Arundo donax.</title>
        <authorList>
            <person name="Barrero R.A."/>
            <person name="Guerrero F.D."/>
            <person name="Moolhuijzen P."/>
            <person name="Goolsby J.A."/>
            <person name="Tidwell J."/>
            <person name="Bellgard S.E."/>
            <person name="Bellgard M.I."/>
        </authorList>
    </citation>
    <scope>NUCLEOTIDE SEQUENCE</scope>
    <source>
        <tissue evidence="1">Shoot tissue taken approximately 20 cm above the soil surface</tissue>
    </source>
</reference>
<sequence>MSCFVLSQLILYCWRALFRFYGTT</sequence>
<dbReference type="AlphaFoldDB" id="A0A0A8Y4G0"/>
<accession>A0A0A8Y4G0</accession>
<dbReference type="EMBL" id="GBRH01277106">
    <property type="protein sequence ID" value="JAD20789.1"/>
    <property type="molecule type" value="Transcribed_RNA"/>
</dbReference>
<proteinExistence type="predicted"/>
<evidence type="ECO:0000313" key="1">
    <source>
        <dbReference type="EMBL" id="JAD20789.1"/>
    </source>
</evidence>
<reference evidence="1" key="1">
    <citation type="submission" date="2014-09" db="EMBL/GenBank/DDBJ databases">
        <authorList>
            <person name="Magalhaes I.L.F."/>
            <person name="Oliveira U."/>
            <person name="Santos F.R."/>
            <person name="Vidigal T.H.D.A."/>
            <person name="Brescovit A.D."/>
            <person name="Santos A.J."/>
        </authorList>
    </citation>
    <scope>NUCLEOTIDE SEQUENCE</scope>
    <source>
        <tissue evidence="1">Shoot tissue taken approximately 20 cm above the soil surface</tissue>
    </source>
</reference>
<organism evidence="1">
    <name type="scientific">Arundo donax</name>
    <name type="common">Giant reed</name>
    <name type="synonym">Donax arundinaceus</name>
    <dbReference type="NCBI Taxonomy" id="35708"/>
    <lineage>
        <taxon>Eukaryota</taxon>
        <taxon>Viridiplantae</taxon>
        <taxon>Streptophyta</taxon>
        <taxon>Embryophyta</taxon>
        <taxon>Tracheophyta</taxon>
        <taxon>Spermatophyta</taxon>
        <taxon>Magnoliopsida</taxon>
        <taxon>Liliopsida</taxon>
        <taxon>Poales</taxon>
        <taxon>Poaceae</taxon>
        <taxon>PACMAD clade</taxon>
        <taxon>Arundinoideae</taxon>
        <taxon>Arundineae</taxon>
        <taxon>Arundo</taxon>
    </lineage>
</organism>
<name>A0A0A8Y4G0_ARUDO</name>